<dbReference type="GO" id="GO:0007059">
    <property type="term" value="P:chromosome segregation"/>
    <property type="evidence" value="ECO:0007669"/>
    <property type="project" value="UniProtKB-KW"/>
</dbReference>
<dbReference type="RefSeq" id="WP_090297488.1">
    <property type="nucleotide sequence ID" value="NZ_FNKI01000002.1"/>
</dbReference>
<dbReference type="Proteomes" id="UP000199592">
    <property type="component" value="Unassembled WGS sequence"/>
</dbReference>
<dbReference type="Pfam" id="PF17762">
    <property type="entry name" value="HTH_ParB"/>
    <property type="match status" value="1"/>
</dbReference>
<accession>A0A1H2R9K5</accession>
<dbReference type="SUPFAM" id="SSF110849">
    <property type="entry name" value="ParB/Sulfiredoxin"/>
    <property type="match status" value="1"/>
</dbReference>
<dbReference type="PANTHER" id="PTHR33375:SF1">
    <property type="entry name" value="CHROMOSOME-PARTITIONING PROTEIN PARB-RELATED"/>
    <property type="match status" value="1"/>
</dbReference>
<feature type="region of interest" description="Disordered" evidence="4">
    <location>
        <begin position="1"/>
        <end position="55"/>
    </location>
</feature>
<evidence type="ECO:0000313" key="7">
    <source>
        <dbReference type="Proteomes" id="UP000199592"/>
    </source>
</evidence>
<evidence type="ECO:0000256" key="1">
    <source>
        <dbReference type="ARBA" id="ARBA00006295"/>
    </source>
</evidence>
<dbReference type="CDD" id="cd16393">
    <property type="entry name" value="SPO0J_N"/>
    <property type="match status" value="1"/>
</dbReference>
<name>A0A1H2R9K5_9FLAO</name>
<keyword evidence="7" id="KW-1185">Reference proteome</keyword>
<dbReference type="PANTHER" id="PTHR33375">
    <property type="entry name" value="CHROMOSOME-PARTITIONING PROTEIN PARB-RELATED"/>
    <property type="match status" value="1"/>
</dbReference>
<dbReference type="Gene3D" id="1.10.10.2830">
    <property type="match status" value="1"/>
</dbReference>
<dbReference type="Gene3D" id="3.90.1530.30">
    <property type="match status" value="1"/>
</dbReference>
<reference evidence="7" key="1">
    <citation type="submission" date="2016-10" db="EMBL/GenBank/DDBJ databases">
        <authorList>
            <person name="Varghese N."/>
            <person name="Submissions S."/>
        </authorList>
    </citation>
    <scope>NUCLEOTIDE SEQUENCE [LARGE SCALE GENOMIC DNA]</scope>
    <source>
        <strain evidence="7">DSM 25030</strain>
    </source>
</reference>
<dbReference type="InterPro" id="IPR050336">
    <property type="entry name" value="Chromosome_partition/occlusion"/>
</dbReference>
<protein>
    <submittedName>
        <fullName evidence="6">Chromosome partitioning protein, ParB family</fullName>
    </submittedName>
</protein>
<keyword evidence="3" id="KW-0238">DNA-binding</keyword>
<evidence type="ECO:0000259" key="5">
    <source>
        <dbReference type="SMART" id="SM00470"/>
    </source>
</evidence>
<gene>
    <name evidence="6" type="ORF">SAMN04487892_0547</name>
</gene>
<proteinExistence type="inferred from homology"/>
<dbReference type="NCBIfam" id="TIGR00180">
    <property type="entry name" value="parB_part"/>
    <property type="match status" value="1"/>
</dbReference>
<dbReference type="STRING" id="1073328.SAMN05216294_1895"/>
<sequence>MEAQTKQRATRKGNAKQSSKVKRPTPQKERNAVPQIQMLEIGSVSPDPTQPRKTFDEQSLHHLAQSIAEHGVLQPITVRKSDDGYIIVMGERRFRASRLAGLSTIPAMVRNYVDTEVLEVQIIENLQRKDVEPTEEAEAIQFLLDRYEPNEIAKRLGRSENYIRQRIKLAGLIEGFRVFVRNGEMTISLGVAVALFEPGEQQMMLESLEGEYQGHRIKRMIESRTFDLTKACFDVTDKTLVPKAGACVVCPFNAANQGNLFGEGKMVCTRTSCFENKKTKTFMQLLKRVKKEGLKLVPNISKYWVDEEHNQWVMAQMEKEGLEVHLTNELEILKEPLEPTMKSIKEEHRHYEYTEEELAEFLDEALESFTEEKEAWDKAVENGFEKGILLETDTYLTQSIFVKVREETNNGSSGAKSLEERKMAECSPEEQIIKIHARELRKKQIENNHQFKEVVDMIRETDYINRNKPLTTDEMVAISISLFENNIGYYSQREHFEGFIGEDSKLSREELVARFKQNFKKETFYKLIRFLLTRQVHLGESNHTNDLTNQSFYVAMLSFYKKKISAIEETYAESRQKREARIKERIIVLERQAKAIED</sequence>
<organism evidence="6 7">
    <name type="scientific">Flagellimonas zhangzhouensis</name>
    <dbReference type="NCBI Taxonomy" id="1073328"/>
    <lineage>
        <taxon>Bacteria</taxon>
        <taxon>Pseudomonadati</taxon>
        <taxon>Bacteroidota</taxon>
        <taxon>Flavobacteriia</taxon>
        <taxon>Flavobacteriales</taxon>
        <taxon>Flavobacteriaceae</taxon>
        <taxon>Flagellimonas</taxon>
    </lineage>
</organism>
<dbReference type="InterPro" id="IPR041468">
    <property type="entry name" value="HTH_ParB/Spo0J"/>
</dbReference>
<dbReference type="GO" id="GO:0003677">
    <property type="term" value="F:DNA binding"/>
    <property type="evidence" value="ECO:0007669"/>
    <property type="project" value="UniProtKB-KW"/>
</dbReference>
<dbReference type="AlphaFoldDB" id="A0A1H2R9K5"/>
<dbReference type="InterPro" id="IPR003115">
    <property type="entry name" value="ParB_N"/>
</dbReference>
<evidence type="ECO:0000256" key="3">
    <source>
        <dbReference type="ARBA" id="ARBA00023125"/>
    </source>
</evidence>
<dbReference type="SMART" id="SM00470">
    <property type="entry name" value="ParB"/>
    <property type="match status" value="1"/>
</dbReference>
<keyword evidence="2" id="KW-0159">Chromosome partition</keyword>
<dbReference type="GO" id="GO:0005694">
    <property type="term" value="C:chromosome"/>
    <property type="evidence" value="ECO:0007669"/>
    <property type="project" value="TreeGrafter"/>
</dbReference>
<feature type="domain" description="ParB-like N-terminal" evidence="5">
    <location>
        <begin position="37"/>
        <end position="126"/>
    </location>
</feature>
<dbReference type="FunFam" id="3.90.1530.30:FF:000001">
    <property type="entry name" value="Chromosome partitioning protein ParB"/>
    <property type="match status" value="1"/>
</dbReference>
<evidence type="ECO:0000313" key="6">
    <source>
        <dbReference type="EMBL" id="SDW16156.1"/>
    </source>
</evidence>
<dbReference type="InterPro" id="IPR004437">
    <property type="entry name" value="ParB/RepB/Spo0J"/>
</dbReference>
<dbReference type="InterPro" id="IPR036086">
    <property type="entry name" value="ParB/Sulfiredoxin_sf"/>
</dbReference>
<dbReference type="Pfam" id="PF02195">
    <property type="entry name" value="ParB_N"/>
    <property type="match status" value="1"/>
</dbReference>
<evidence type="ECO:0000256" key="2">
    <source>
        <dbReference type="ARBA" id="ARBA00022829"/>
    </source>
</evidence>
<feature type="compositionally biased region" description="Basic residues" evidence="4">
    <location>
        <begin position="8"/>
        <end position="25"/>
    </location>
</feature>
<dbReference type="EMBL" id="FNMY01000001">
    <property type="protein sequence ID" value="SDW16156.1"/>
    <property type="molecule type" value="Genomic_DNA"/>
</dbReference>
<comment type="similarity">
    <text evidence="1">Belongs to the ParB family.</text>
</comment>
<evidence type="ECO:0000256" key="4">
    <source>
        <dbReference type="SAM" id="MobiDB-lite"/>
    </source>
</evidence>
<dbReference type="OrthoDB" id="9796891at2"/>